<accession>V4MSC4</accession>
<evidence type="ECO:0000313" key="2">
    <source>
        <dbReference type="EMBL" id="ESQ56178.1"/>
    </source>
</evidence>
<dbReference type="EMBL" id="KI517384">
    <property type="protein sequence ID" value="ESQ56178.1"/>
    <property type="molecule type" value="Genomic_DNA"/>
</dbReference>
<dbReference type="Proteomes" id="UP000030689">
    <property type="component" value="Unassembled WGS sequence"/>
</dbReference>
<dbReference type="KEGG" id="eus:EUTSA_v10026929mg"/>
<protein>
    <recommendedName>
        <fullName evidence="1">F-box associated beta-propeller type 1 domain-containing protein</fullName>
    </recommendedName>
</protein>
<dbReference type="Pfam" id="PF07734">
    <property type="entry name" value="FBA_1"/>
    <property type="match status" value="2"/>
</dbReference>
<name>V4MSC4_EUTSA</name>
<feature type="domain" description="F-box associated beta-propeller type 1" evidence="1">
    <location>
        <begin position="92"/>
        <end position="228"/>
    </location>
</feature>
<keyword evidence="3" id="KW-1185">Reference proteome</keyword>
<evidence type="ECO:0000313" key="3">
    <source>
        <dbReference type="Proteomes" id="UP000030689"/>
    </source>
</evidence>
<dbReference type="Gramene" id="ESQ56178">
    <property type="protein sequence ID" value="ESQ56178"/>
    <property type="gene ID" value="EUTSA_v10026929mg"/>
</dbReference>
<dbReference type="NCBIfam" id="TIGR01640">
    <property type="entry name" value="F_box_assoc_1"/>
    <property type="match status" value="1"/>
</dbReference>
<proteinExistence type="predicted"/>
<sequence length="238" mass="28178">NRLVVWNPCTGQTRWIQTSWNSNKTYYNYVLGYQSNNKSCDSYKILRFGYYYNDLNDLVHEFEIYELNSDSWRVLDDVNEQNWTTIRSGGVFNFKRERFERFSLLFQCNDFHVRLVLSVVKDEQLYVLLQSPYRDIKMKIWVTDTKIDEAKDTNIQSFSVVYFGDIMRTSMTAVVYCRRDRKNKETMFYIVGGDHKIHVCKQAQGWMAQGPYDNCPLLVSYVPSLVEIQQMEENGKGG</sequence>
<feature type="non-terminal residue" evidence="2">
    <location>
        <position position="1"/>
    </location>
</feature>
<reference evidence="2 3" key="1">
    <citation type="journal article" date="2013" name="Front. Plant Sci.">
        <title>The Reference Genome of the Halophytic Plant Eutrema salsugineum.</title>
        <authorList>
            <person name="Yang R."/>
            <person name="Jarvis D.E."/>
            <person name="Chen H."/>
            <person name="Beilstein M.A."/>
            <person name="Grimwood J."/>
            <person name="Jenkins J."/>
            <person name="Shu S."/>
            <person name="Prochnik S."/>
            <person name="Xin M."/>
            <person name="Ma C."/>
            <person name="Schmutz J."/>
            <person name="Wing R.A."/>
            <person name="Mitchell-Olds T."/>
            <person name="Schumaker K.S."/>
            <person name="Wang X."/>
        </authorList>
    </citation>
    <scope>NUCLEOTIDE SEQUENCE [LARGE SCALE GENOMIC DNA]</scope>
</reference>
<feature type="domain" description="F-box associated beta-propeller type 1" evidence="1">
    <location>
        <begin position="1"/>
        <end position="91"/>
    </location>
</feature>
<dbReference type="InterPro" id="IPR017451">
    <property type="entry name" value="F-box-assoc_interact_dom"/>
</dbReference>
<dbReference type="AlphaFoldDB" id="V4MSC4"/>
<gene>
    <name evidence="2" type="ORF">EUTSA_v10026929mg</name>
</gene>
<dbReference type="InterPro" id="IPR006527">
    <property type="entry name" value="F-box-assoc_dom_typ1"/>
</dbReference>
<organism evidence="2 3">
    <name type="scientific">Eutrema salsugineum</name>
    <name type="common">Saltwater cress</name>
    <name type="synonym">Sisymbrium salsugineum</name>
    <dbReference type="NCBI Taxonomy" id="72664"/>
    <lineage>
        <taxon>Eukaryota</taxon>
        <taxon>Viridiplantae</taxon>
        <taxon>Streptophyta</taxon>
        <taxon>Embryophyta</taxon>
        <taxon>Tracheophyta</taxon>
        <taxon>Spermatophyta</taxon>
        <taxon>Magnoliopsida</taxon>
        <taxon>eudicotyledons</taxon>
        <taxon>Gunneridae</taxon>
        <taxon>Pentapetalae</taxon>
        <taxon>rosids</taxon>
        <taxon>malvids</taxon>
        <taxon>Brassicales</taxon>
        <taxon>Brassicaceae</taxon>
        <taxon>Eutremeae</taxon>
        <taxon>Eutrema</taxon>
    </lineage>
</organism>
<evidence type="ECO:0000259" key="1">
    <source>
        <dbReference type="Pfam" id="PF07734"/>
    </source>
</evidence>